<gene>
    <name evidence="2" type="ORF">VC82_397</name>
</gene>
<evidence type="ECO:0000313" key="2">
    <source>
        <dbReference type="EMBL" id="AKA34078.1"/>
    </source>
</evidence>
<dbReference type="PANTHER" id="PTHR21666">
    <property type="entry name" value="PEPTIDASE-RELATED"/>
    <property type="match status" value="1"/>
</dbReference>
<dbReference type="GO" id="GO:0004222">
    <property type="term" value="F:metalloendopeptidase activity"/>
    <property type="evidence" value="ECO:0007669"/>
    <property type="project" value="TreeGrafter"/>
</dbReference>
<dbReference type="PATRIC" id="fig|516051.4.peg.412"/>
<dbReference type="Proteomes" id="UP000032726">
    <property type="component" value="Chromosome"/>
</dbReference>
<dbReference type="Gene3D" id="2.70.70.10">
    <property type="entry name" value="Glucose Permease (Domain IIA)"/>
    <property type="match status" value="1"/>
</dbReference>
<sequence>MSVEDLFADGFGKNKPVLPLDGAIPFEKYCPIDLSVENKKLENVALSNPEACQRYIDAVLKRNNAQVAYGGYLEKRNLYANSGRFSEGEVRDIHLGVDFWCEAGTKVVVPFGGMVHSFKNNADKGNYGPTIILEHHLPQGVVFYSLYGHLSVESLSGLFKGKPFAKGEVLAYLGTTDINVNYAPHLHFQLILDLQGCQGDYPGVCSAEKIAFYQKNCPDPALFFQL</sequence>
<dbReference type="AlphaFoldDB" id="A0A0D5YQD4"/>
<dbReference type="STRING" id="516051.VC82_397"/>
<proteinExistence type="predicted"/>
<dbReference type="InterPro" id="IPR016047">
    <property type="entry name" value="M23ase_b-sheet_dom"/>
</dbReference>
<dbReference type="PANTHER" id="PTHR21666:SF270">
    <property type="entry name" value="MUREIN HYDROLASE ACTIVATOR ENVC"/>
    <property type="match status" value="1"/>
</dbReference>
<dbReference type="InterPro" id="IPR011055">
    <property type="entry name" value="Dup_hybrid_motif"/>
</dbReference>
<dbReference type="SUPFAM" id="SSF51261">
    <property type="entry name" value="Duplicated hybrid motif"/>
    <property type="match status" value="1"/>
</dbReference>
<evidence type="ECO:0000259" key="1">
    <source>
        <dbReference type="Pfam" id="PF01551"/>
    </source>
</evidence>
<feature type="domain" description="M23ase beta-sheet core" evidence="1">
    <location>
        <begin position="93"/>
        <end position="191"/>
    </location>
</feature>
<protein>
    <submittedName>
        <fullName evidence="2">Peptidase M23</fullName>
    </submittedName>
</protein>
<dbReference type="Pfam" id="PF01551">
    <property type="entry name" value="Peptidase_M23"/>
    <property type="match status" value="1"/>
</dbReference>
<dbReference type="KEGG" id="mlt:VC82_397"/>
<accession>A0A0D5YQD4</accession>
<dbReference type="RefSeq" id="WP_045800887.1">
    <property type="nucleotide sequence ID" value="NZ_CP011071.1"/>
</dbReference>
<reference evidence="2 3" key="1">
    <citation type="submission" date="2015-03" db="EMBL/GenBank/DDBJ databases">
        <title>Complete genome sequence of Muricauda lutaonensis CC-HSB-11T, isolated from a coastal hot spring.</title>
        <authorList>
            <person name="Kim K.M."/>
        </authorList>
    </citation>
    <scope>NUCLEOTIDE SEQUENCE [LARGE SCALE GENOMIC DNA]</scope>
    <source>
        <strain evidence="2 3">CC-HSB-11</strain>
    </source>
</reference>
<name>A0A0D5YQD4_9FLAO</name>
<evidence type="ECO:0000313" key="3">
    <source>
        <dbReference type="Proteomes" id="UP000032726"/>
    </source>
</evidence>
<dbReference type="CDD" id="cd12797">
    <property type="entry name" value="M23_peptidase"/>
    <property type="match status" value="1"/>
</dbReference>
<dbReference type="EMBL" id="CP011071">
    <property type="protein sequence ID" value="AKA34078.1"/>
    <property type="molecule type" value="Genomic_DNA"/>
</dbReference>
<keyword evidence="3" id="KW-1185">Reference proteome</keyword>
<dbReference type="InterPro" id="IPR050570">
    <property type="entry name" value="Cell_wall_metabolism_enzyme"/>
</dbReference>
<organism evidence="2 3">
    <name type="scientific">Flagellimonas lutaonensis</name>
    <dbReference type="NCBI Taxonomy" id="516051"/>
    <lineage>
        <taxon>Bacteria</taxon>
        <taxon>Pseudomonadati</taxon>
        <taxon>Bacteroidota</taxon>
        <taxon>Flavobacteriia</taxon>
        <taxon>Flavobacteriales</taxon>
        <taxon>Flavobacteriaceae</taxon>
        <taxon>Flagellimonas</taxon>
    </lineage>
</organism>
<dbReference type="HOGENOM" id="CLU_104232_0_0_10"/>